<sequence length="359" mass="37813">MLLADLASDFGNEVAQVVNFPPELLSGLRATIQSSPTASSLSEADVLEVFNGEDTAAKVKAGAAVALGVGLAAVGTAIPVVGQIGAAVVEGFFGSAVYYGVGSWACRQSGGTNFKPVFTKNPIPSGRYREQIKAANLYPGSAHSGGFLPILSEPSQGFQNCMGTIYYRNPAIREVLNKLQERQRSDLRRTLVCAYVRRTDAAFVGEENKALLDLLNKQRALLLTSEDRFYVNMLDVPDDETHEGQDWRGLLLKSGVPALPNNISGPKNRLTANEPGDPPELPPLKIGDPVPPAWKPKVGTLVPGALGHAGQGDEAGGHGEAVAEGPDWRDLAAGAAAFGGLFAAGWALSQRSGRKSTPE</sequence>
<dbReference type="RefSeq" id="WP_271993999.1">
    <property type="nucleotide sequence ID" value="NZ_JAQNDN010000001.1"/>
</dbReference>
<protein>
    <submittedName>
        <fullName evidence="2">Uncharacterized protein</fullName>
    </submittedName>
</protein>
<evidence type="ECO:0000313" key="3">
    <source>
        <dbReference type="Proteomes" id="UP001217838"/>
    </source>
</evidence>
<reference evidence="2 3" key="1">
    <citation type="submission" date="2022-11" db="EMBL/GenBank/DDBJ databases">
        <title>Minimal conservation of predation-associated metabolite biosynthetic gene clusters underscores biosynthetic potential of Myxococcota including descriptions for ten novel species: Archangium lansinium sp. nov., Myxococcus landrumus sp. nov., Nannocystis bai.</title>
        <authorList>
            <person name="Ahearne A."/>
            <person name="Stevens C."/>
            <person name="Dowd S."/>
        </authorList>
    </citation>
    <scope>NUCLEOTIDE SEQUENCE [LARGE SCALE GENOMIC DNA]</scope>
    <source>
        <strain evidence="2 3">NCELM</strain>
    </source>
</reference>
<evidence type="ECO:0000313" key="2">
    <source>
        <dbReference type="EMBL" id="MDC0666446.1"/>
    </source>
</evidence>
<dbReference type="EMBL" id="JAQNDN010000001">
    <property type="protein sequence ID" value="MDC0666446.1"/>
    <property type="molecule type" value="Genomic_DNA"/>
</dbReference>
<feature type="region of interest" description="Disordered" evidence="1">
    <location>
        <begin position="261"/>
        <end position="284"/>
    </location>
</feature>
<dbReference type="Proteomes" id="UP001217838">
    <property type="component" value="Unassembled WGS sequence"/>
</dbReference>
<proteinExistence type="predicted"/>
<comment type="caution">
    <text evidence="2">The sequence shown here is derived from an EMBL/GenBank/DDBJ whole genome shotgun (WGS) entry which is preliminary data.</text>
</comment>
<keyword evidence="3" id="KW-1185">Reference proteome</keyword>
<evidence type="ECO:0000256" key="1">
    <source>
        <dbReference type="SAM" id="MobiDB-lite"/>
    </source>
</evidence>
<feature type="region of interest" description="Disordered" evidence="1">
    <location>
        <begin position="305"/>
        <end position="326"/>
    </location>
</feature>
<name>A0ABT5AXA0_9BACT</name>
<organism evidence="2 3">
    <name type="scientific">Nannocystis radixulma</name>
    <dbReference type="NCBI Taxonomy" id="2995305"/>
    <lineage>
        <taxon>Bacteria</taxon>
        <taxon>Pseudomonadati</taxon>
        <taxon>Myxococcota</taxon>
        <taxon>Polyangia</taxon>
        <taxon>Nannocystales</taxon>
        <taxon>Nannocystaceae</taxon>
        <taxon>Nannocystis</taxon>
    </lineage>
</organism>
<accession>A0ABT5AXA0</accession>
<gene>
    <name evidence="2" type="ORF">POL58_01795</name>
</gene>